<dbReference type="PANTHER" id="PTHR16932:SF18">
    <property type="entry name" value="INTERFERON, ALPHA-INDUCIBLE PROTEIN 27-LIKE 2"/>
    <property type="match status" value="1"/>
</dbReference>
<sequence length="151" mass="15129">MLFSKKCCALFLSCLILSVQARTDCRDGKCKPGNDDLFYSVIGRAAVGGAAAAVAAPLVAGALGFGAGGIVAGPVGASVMSGMAPTAAGGVVATLQSIGAAGLAVRWVNEILSPLVSNTYAVNKSTLDDPSAIGRGFVILMEPLPQIDNNF</sequence>
<proteinExistence type="inferred from homology"/>
<dbReference type="EnsemblMetazoa" id="Aqu2.1.05216_001">
    <property type="protein sequence ID" value="Aqu2.1.05216_001"/>
    <property type="gene ID" value="Aqu2.1.05216"/>
</dbReference>
<dbReference type="GO" id="GO:0016020">
    <property type="term" value="C:membrane"/>
    <property type="evidence" value="ECO:0007669"/>
    <property type="project" value="UniProtKB-SubCell"/>
</dbReference>
<evidence type="ECO:0000256" key="1">
    <source>
        <dbReference type="ARBA" id="ARBA00004141"/>
    </source>
</evidence>
<organism evidence="7">
    <name type="scientific">Amphimedon queenslandica</name>
    <name type="common">Sponge</name>
    <dbReference type="NCBI Taxonomy" id="400682"/>
    <lineage>
        <taxon>Eukaryota</taxon>
        <taxon>Metazoa</taxon>
        <taxon>Porifera</taxon>
        <taxon>Demospongiae</taxon>
        <taxon>Heteroscleromorpha</taxon>
        <taxon>Haplosclerida</taxon>
        <taxon>Niphatidae</taxon>
        <taxon>Amphimedon</taxon>
    </lineage>
</organism>
<protein>
    <submittedName>
        <fullName evidence="7">Uncharacterized protein</fullName>
    </submittedName>
</protein>
<comment type="similarity">
    <text evidence="2">Belongs to the IFI6/IFI27 family.</text>
</comment>
<dbReference type="InterPro" id="IPR038213">
    <property type="entry name" value="IFI6/IFI27-like_sf"/>
</dbReference>
<evidence type="ECO:0000256" key="4">
    <source>
        <dbReference type="ARBA" id="ARBA00022989"/>
    </source>
</evidence>
<dbReference type="KEGG" id="aqu:109591604"/>
<dbReference type="PANTHER" id="PTHR16932">
    <property type="entry name" value="INTERFERON ALPHA-INDUCIBLE PROTEIN 27"/>
    <property type="match status" value="1"/>
</dbReference>
<keyword evidence="3" id="KW-0812">Transmembrane</keyword>
<evidence type="ECO:0000256" key="5">
    <source>
        <dbReference type="ARBA" id="ARBA00023136"/>
    </source>
</evidence>
<keyword evidence="8" id="KW-1185">Reference proteome</keyword>
<keyword evidence="4" id="KW-1133">Transmembrane helix</keyword>
<dbReference type="Gene3D" id="6.10.110.10">
    <property type="match status" value="1"/>
</dbReference>
<dbReference type="InterPro" id="IPR009311">
    <property type="entry name" value="IFI6/IFI27-like"/>
</dbReference>
<feature type="signal peptide" evidence="6">
    <location>
        <begin position="1"/>
        <end position="21"/>
    </location>
</feature>
<gene>
    <name evidence="7" type="primary">109591604</name>
</gene>
<dbReference type="Pfam" id="PF06140">
    <property type="entry name" value="Ifi-6-16"/>
    <property type="match status" value="1"/>
</dbReference>
<evidence type="ECO:0000313" key="8">
    <source>
        <dbReference type="Proteomes" id="UP000007879"/>
    </source>
</evidence>
<comment type="subcellular location">
    <subcellularLocation>
        <location evidence="1">Membrane</location>
        <topology evidence="1">Multi-pass membrane protein</topology>
    </subcellularLocation>
</comment>
<dbReference type="AlphaFoldDB" id="A0A1X7ST13"/>
<reference evidence="8" key="1">
    <citation type="journal article" date="2010" name="Nature">
        <title>The Amphimedon queenslandica genome and the evolution of animal complexity.</title>
        <authorList>
            <person name="Srivastava M."/>
            <person name="Simakov O."/>
            <person name="Chapman J."/>
            <person name="Fahey B."/>
            <person name="Gauthier M.E."/>
            <person name="Mitros T."/>
            <person name="Richards G.S."/>
            <person name="Conaco C."/>
            <person name="Dacre M."/>
            <person name="Hellsten U."/>
            <person name="Larroux C."/>
            <person name="Putnam N.H."/>
            <person name="Stanke M."/>
            <person name="Adamska M."/>
            <person name="Darling A."/>
            <person name="Degnan S.M."/>
            <person name="Oakley T.H."/>
            <person name="Plachetzki D.C."/>
            <person name="Zhai Y."/>
            <person name="Adamski M."/>
            <person name="Calcino A."/>
            <person name="Cummins S.F."/>
            <person name="Goodstein D.M."/>
            <person name="Harris C."/>
            <person name="Jackson D.J."/>
            <person name="Leys S.P."/>
            <person name="Shu S."/>
            <person name="Woodcroft B.J."/>
            <person name="Vervoort M."/>
            <person name="Kosik K.S."/>
            <person name="Manning G."/>
            <person name="Degnan B.M."/>
            <person name="Rokhsar D.S."/>
        </authorList>
    </citation>
    <scope>NUCLEOTIDE SEQUENCE [LARGE SCALE GENOMIC DNA]</scope>
</reference>
<dbReference type="Proteomes" id="UP000007879">
    <property type="component" value="Unassembled WGS sequence"/>
</dbReference>
<name>A0A1X7ST13_AMPQE</name>
<reference evidence="7" key="2">
    <citation type="submission" date="2017-05" db="UniProtKB">
        <authorList>
            <consortium name="EnsemblMetazoa"/>
        </authorList>
    </citation>
    <scope>IDENTIFICATION</scope>
</reference>
<feature type="chain" id="PRO_5010852631" evidence="6">
    <location>
        <begin position="22"/>
        <end position="151"/>
    </location>
</feature>
<evidence type="ECO:0000256" key="6">
    <source>
        <dbReference type="SAM" id="SignalP"/>
    </source>
</evidence>
<evidence type="ECO:0000313" key="7">
    <source>
        <dbReference type="EnsemblMetazoa" id="Aqu2.1.05216_001"/>
    </source>
</evidence>
<dbReference type="eggNOG" id="ENOG502TD63">
    <property type="taxonomic scope" value="Eukaryota"/>
</dbReference>
<evidence type="ECO:0000256" key="3">
    <source>
        <dbReference type="ARBA" id="ARBA00022692"/>
    </source>
</evidence>
<dbReference type="InParanoid" id="A0A1X7ST13"/>
<evidence type="ECO:0000256" key="2">
    <source>
        <dbReference type="ARBA" id="ARBA00007262"/>
    </source>
</evidence>
<keyword evidence="5" id="KW-0472">Membrane</keyword>
<keyword evidence="6" id="KW-0732">Signal</keyword>
<dbReference type="EnsemblMetazoa" id="XM_020007309.1">
    <property type="protein sequence ID" value="XP_019862868.1"/>
    <property type="gene ID" value="LOC109591604"/>
</dbReference>
<accession>A0A1X7ST13</accession>